<feature type="domain" description="AMP-dependent synthetase/ligase" evidence="6">
    <location>
        <begin position="23"/>
        <end position="425"/>
    </location>
</feature>
<comment type="caution">
    <text evidence="7">The sequence shown here is derived from an EMBL/GenBank/DDBJ whole genome shotgun (WGS) entry which is preliminary data.</text>
</comment>
<dbReference type="InterPro" id="IPR000873">
    <property type="entry name" value="AMP-dep_synth/lig_dom"/>
</dbReference>
<gene>
    <name evidence="7" type="ORF">GCM10017559_36810</name>
</gene>
<evidence type="ECO:0000256" key="3">
    <source>
        <dbReference type="ARBA" id="ARBA00022832"/>
    </source>
</evidence>
<organism evidence="7 8">
    <name type="scientific">Streptosporangium longisporum</name>
    <dbReference type="NCBI Taxonomy" id="46187"/>
    <lineage>
        <taxon>Bacteria</taxon>
        <taxon>Bacillati</taxon>
        <taxon>Actinomycetota</taxon>
        <taxon>Actinomycetes</taxon>
        <taxon>Streptosporangiales</taxon>
        <taxon>Streptosporangiaceae</taxon>
        <taxon>Streptosporangium</taxon>
    </lineage>
</organism>
<keyword evidence="4" id="KW-0443">Lipid metabolism</keyword>
<dbReference type="InterPro" id="IPR042099">
    <property type="entry name" value="ANL_N_sf"/>
</dbReference>
<dbReference type="EMBL" id="BAAAWD010000009">
    <property type="protein sequence ID" value="GAA3010903.1"/>
    <property type="molecule type" value="Genomic_DNA"/>
</dbReference>
<dbReference type="Pfam" id="PF23562">
    <property type="entry name" value="AMP-binding_C_3"/>
    <property type="match status" value="1"/>
</dbReference>
<dbReference type="SUPFAM" id="SSF56801">
    <property type="entry name" value="Acetyl-CoA synthetase-like"/>
    <property type="match status" value="1"/>
</dbReference>
<dbReference type="Pfam" id="PF00501">
    <property type="entry name" value="AMP-binding"/>
    <property type="match status" value="1"/>
</dbReference>
<proteinExistence type="inferred from homology"/>
<evidence type="ECO:0000256" key="1">
    <source>
        <dbReference type="ARBA" id="ARBA00006432"/>
    </source>
</evidence>
<dbReference type="PANTHER" id="PTHR43272">
    <property type="entry name" value="LONG-CHAIN-FATTY-ACID--COA LIGASE"/>
    <property type="match status" value="1"/>
</dbReference>
<dbReference type="RefSeq" id="WP_344896419.1">
    <property type="nucleotide sequence ID" value="NZ_BAAAWD010000009.1"/>
</dbReference>
<dbReference type="GO" id="GO:0016874">
    <property type="term" value="F:ligase activity"/>
    <property type="evidence" value="ECO:0007669"/>
    <property type="project" value="UniProtKB-KW"/>
</dbReference>
<accession>A0ABN3XZX1</accession>
<keyword evidence="8" id="KW-1185">Reference proteome</keyword>
<reference evidence="7 8" key="1">
    <citation type="journal article" date="2019" name="Int. J. Syst. Evol. Microbiol.">
        <title>The Global Catalogue of Microorganisms (GCM) 10K type strain sequencing project: providing services to taxonomists for standard genome sequencing and annotation.</title>
        <authorList>
            <consortium name="The Broad Institute Genomics Platform"/>
            <consortium name="The Broad Institute Genome Sequencing Center for Infectious Disease"/>
            <person name="Wu L."/>
            <person name="Ma J."/>
        </authorList>
    </citation>
    <scope>NUCLEOTIDE SEQUENCE [LARGE SCALE GENOMIC DNA]</scope>
    <source>
        <strain evidence="7 8">JCM 3106</strain>
    </source>
</reference>
<evidence type="ECO:0000313" key="8">
    <source>
        <dbReference type="Proteomes" id="UP001499930"/>
    </source>
</evidence>
<dbReference type="PROSITE" id="PS00455">
    <property type="entry name" value="AMP_BINDING"/>
    <property type="match status" value="1"/>
</dbReference>
<evidence type="ECO:0000259" key="6">
    <source>
        <dbReference type="Pfam" id="PF00501"/>
    </source>
</evidence>
<dbReference type="Proteomes" id="UP001499930">
    <property type="component" value="Unassembled WGS sequence"/>
</dbReference>
<dbReference type="PANTHER" id="PTHR43272:SF32">
    <property type="entry name" value="AMP-DEPENDENT SYNTHETASE_LIGASE DOMAIN-CONTAINING PROTEIN"/>
    <property type="match status" value="1"/>
</dbReference>
<comment type="similarity">
    <text evidence="1">Belongs to the ATP-dependent AMP-binding enzyme family.</text>
</comment>
<evidence type="ECO:0000256" key="4">
    <source>
        <dbReference type="ARBA" id="ARBA00023098"/>
    </source>
</evidence>
<sequence>MREYSVPVLVDVPSSANLTDTVFRRAEQEPGAVVMRRKLGDDWSAVTAGEFRDQVAGVAKGLVAAGVEPGDRVALMSRTRYEWTVVDYAIWSAGAVSVPIYESSSAGQVSWIISDSGAKAVFVELDAHEATVREGASELPGLKDVWLIEGGALEELTARGAEVSDDTLADRRASRQGADLATVVYTSGTTGRPKGCRLTHDNLLFTARNVAGGPLERLFTVDGRSALLFLPLAHVFARIIEVVLVETGTLLAHTPTMKNVGPDLQGFRPTFLLGVPRVFEKVYNTAEQKAAAEGKTKIFRVAADTAVAWSRAESTGGAGLALRLRHRVFDRLVYRKLRAATGGSLWAAVSGGSALGERLGHFFRGVGIEVLEGWGLTETSAPSSVNIPGANKIGTVGKPFPGVTIGIGEDGEVLVKGRHIFDGYWNNDEATAEVIDEAGWFHTGDIGELDPDGYLSITGRKKELIVTAAGKNVAPAPLEDRIRAHPLVSQAMVVGDDRPFVAALVTLDVEALEQWKTAHGRTGADLAALSSDPEIVAEVQKAVDDANRTVSRAEQIKKFTVLDVDISEESGHLTPTLKVKRGVVMRDFAERVNSLYR</sequence>
<evidence type="ECO:0000256" key="2">
    <source>
        <dbReference type="ARBA" id="ARBA00022598"/>
    </source>
</evidence>
<protein>
    <recommendedName>
        <fullName evidence="5">Acyl-CoA synthetase</fullName>
    </recommendedName>
</protein>
<dbReference type="Gene3D" id="3.40.50.12780">
    <property type="entry name" value="N-terminal domain of ligase-like"/>
    <property type="match status" value="1"/>
</dbReference>
<dbReference type="InterPro" id="IPR020845">
    <property type="entry name" value="AMP-binding_CS"/>
</dbReference>
<keyword evidence="3" id="KW-0276">Fatty acid metabolism</keyword>
<name>A0ABN3XZX1_9ACTN</name>
<evidence type="ECO:0000313" key="7">
    <source>
        <dbReference type="EMBL" id="GAA3010903.1"/>
    </source>
</evidence>
<dbReference type="CDD" id="cd05907">
    <property type="entry name" value="VL_LC_FACS_like"/>
    <property type="match status" value="1"/>
</dbReference>
<evidence type="ECO:0000256" key="5">
    <source>
        <dbReference type="ARBA" id="ARBA00032875"/>
    </source>
</evidence>
<keyword evidence="2 7" id="KW-0436">Ligase</keyword>